<protein>
    <submittedName>
        <fullName evidence="5">HIT family protein</fullName>
    </submittedName>
</protein>
<feature type="short sequence motif" description="Histidine triad motif" evidence="2 3">
    <location>
        <begin position="90"/>
        <end position="94"/>
    </location>
</feature>
<reference evidence="5 6" key="1">
    <citation type="submission" date="2019-09" db="EMBL/GenBank/DDBJ databases">
        <title>Whole genome sequences of isolates from the Mars Exploration Rovers.</title>
        <authorList>
            <person name="Seuylemezian A."/>
            <person name="Vaishampayan P."/>
        </authorList>
    </citation>
    <scope>NUCLEOTIDE SEQUENCE [LARGE SCALE GENOMIC DNA]</scope>
    <source>
        <strain evidence="5 6">MER_TA_151</strain>
    </source>
</reference>
<organism evidence="5 6">
    <name type="scientific">Niallia endozanthoxylica</name>
    <dbReference type="NCBI Taxonomy" id="2036016"/>
    <lineage>
        <taxon>Bacteria</taxon>
        <taxon>Bacillati</taxon>
        <taxon>Bacillota</taxon>
        <taxon>Bacilli</taxon>
        <taxon>Bacillales</taxon>
        <taxon>Bacillaceae</taxon>
        <taxon>Niallia</taxon>
    </lineage>
</organism>
<dbReference type="PRINTS" id="PR00332">
    <property type="entry name" value="HISTRIAD"/>
</dbReference>
<dbReference type="PANTHER" id="PTHR42997:SF1">
    <property type="entry name" value="AP-4-A PHOSPHORYLASE"/>
    <property type="match status" value="1"/>
</dbReference>
<name>A0A5J5HQ51_9BACI</name>
<feature type="domain" description="HIT" evidence="4">
    <location>
        <begin position="1"/>
        <end position="105"/>
    </location>
</feature>
<dbReference type="InterPro" id="IPR011146">
    <property type="entry name" value="HIT-like"/>
</dbReference>
<evidence type="ECO:0000259" key="4">
    <source>
        <dbReference type="PROSITE" id="PS51084"/>
    </source>
</evidence>
<dbReference type="Gene3D" id="3.30.428.10">
    <property type="entry name" value="HIT-like"/>
    <property type="match status" value="1"/>
</dbReference>
<dbReference type="Pfam" id="PF01230">
    <property type="entry name" value="HIT"/>
    <property type="match status" value="1"/>
</dbReference>
<proteinExistence type="predicted"/>
<dbReference type="GO" id="GO:0003824">
    <property type="term" value="F:catalytic activity"/>
    <property type="evidence" value="ECO:0007669"/>
    <property type="project" value="InterPro"/>
</dbReference>
<dbReference type="InterPro" id="IPR019808">
    <property type="entry name" value="Histidine_triad_CS"/>
</dbReference>
<dbReference type="PROSITE" id="PS00892">
    <property type="entry name" value="HIT_1"/>
    <property type="match status" value="1"/>
</dbReference>
<dbReference type="AlphaFoldDB" id="A0A5J5HQ51"/>
<dbReference type="OrthoDB" id="9784774at2"/>
<dbReference type="PANTHER" id="PTHR42997">
    <property type="entry name" value="HIT FAMILY HYDROLASE"/>
    <property type="match status" value="1"/>
</dbReference>
<comment type="caution">
    <text evidence="5">The sequence shown here is derived from an EMBL/GenBank/DDBJ whole genome shotgun (WGS) entry which is preliminary data.</text>
</comment>
<evidence type="ECO:0000256" key="2">
    <source>
        <dbReference type="PIRSR" id="PIRSR601310-3"/>
    </source>
</evidence>
<accession>A0A5J5HQ51</accession>
<evidence type="ECO:0000256" key="1">
    <source>
        <dbReference type="PIRSR" id="PIRSR601310-1"/>
    </source>
</evidence>
<dbReference type="InterPro" id="IPR001310">
    <property type="entry name" value="Histidine_triad_HIT"/>
</dbReference>
<evidence type="ECO:0000313" key="5">
    <source>
        <dbReference type="EMBL" id="KAA9022940.1"/>
    </source>
</evidence>
<dbReference type="EMBL" id="VYKL01000021">
    <property type="protein sequence ID" value="KAA9022940.1"/>
    <property type="molecule type" value="Genomic_DNA"/>
</dbReference>
<keyword evidence="6" id="KW-1185">Reference proteome</keyword>
<sequence length="120" mass="13746">MTCVFCNMKEVVLENDLALAFYDKYPVNKGHLLIIPKRHVEQYFDLTLDERNAIDQLLFEGKKLLDEQLAPDGYNIGVNCGEAAGQTIFHMHVHLIPRFKGDMEEPRGGVRGVIPEKRVY</sequence>
<dbReference type="SUPFAM" id="SSF54197">
    <property type="entry name" value="HIT-like"/>
    <property type="match status" value="1"/>
</dbReference>
<dbReference type="InterPro" id="IPR036265">
    <property type="entry name" value="HIT-like_sf"/>
</dbReference>
<dbReference type="InterPro" id="IPR052908">
    <property type="entry name" value="AP-4-A_phosphorylase"/>
</dbReference>
<dbReference type="Proteomes" id="UP000326671">
    <property type="component" value="Unassembled WGS sequence"/>
</dbReference>
<evidence type="ECO:0000256" key="3">
    <source>
        <dbReference type="PROSITE-ProRule" id="PRU00464"/>
    </source>
</evidence>
<dbReference type="PROSITE" id="PS51084">
    <property type="entry name" value="HIT_2"/>
    <property type="match status" value="1"/>
</dbReference>
<feature type="active site" description="Tele-AMP-histidine intermediate" evidence="1">
    <location>
        <position position="92"/>
    </location>
</feature>
<evidence type="ECO:0000313" key="6">
    <source>
        <dbReference type="Proteomes" id="UP000326671"/>
    </source>
</evidence>
<gene>
    <name evidence="5" type="ORF">F4V44_14480</name>
</gene>